<evidence type="ECO:0000313" key="1">
    <source>
        <dbReference type="EMBL" id="MDG0792998.1"/>
    </source>
</evidence>
<reference evidence="1 2" key="1">
    <citation type="submission" date="2022-10" db="EMBL/GenBank/DDBJ databases">
        <title>Comparative genomic analysis of Cohnella hashimotonis sp. nov., isolated from the International Space Station.</title>
        <authorList>
            <person name="Simpson A."/>
            <person name="Venkateswaran K."/>
        </authorList>
    </citation>
    <scope>NUCLEOTIDE SEQUENCE [LARGE SCALE GENOMIC DNA]</scope>
    <source>
        <strain evidence="1 2">DSM 18997</strain>
    </source>
</reference>
<dbReference type="EMBL" id="JAPDHZ010000003">
    <property type="protein sequence ID" value="MDG0792998.1"/>
    <property type="molecule type" value="Genomic_DNA"/>
</dbReference>
<proteinExistence type="predicted"/>
<dbReference type="Proteomes" id="UP001153387">
    <property type="component" value="Unassembled WGS sequence"/>
</dbReference>
<sequence length="88" mass="10386">MGEYVWTIFVAGETGVFPNFYPIGLYTSRENAVAELEVLPREMNYQLLRLPVNRMFPYRHKKSGMLVGMDGIYHEHFHFKDEDTRNLT</sequence>
<organism evidence="1 2">
    <name type="scientific">Cohnella ginsengisoli</name>
    <dbReference type="NCBI Taxonomy" id="425004"/>
    <lineage>
        <taxon>Bacteria</taxon>
        <taxon>Bacillati</taxon>
        <taxon>Bacillota</taxon>
        <taxon>Bacilli</taxon>
        <taxon>Bacillales</taxon>
        <taxon>Paenibacillaceae</taxon>
        <taxon>Cohnella</taxon>
    </lineage>
</organism>
<gene>
    <name evidence="1" type="ORF">OMP38_20580</name>
</gene>
<keyword evidence="2" id="KW-1185">Reference proteome</keyword>
<dbReference type="AlphaFoldDB" id="A0A9X4KJ29"/>
<protein>
    <submittedName>
        <fullName evidence="1">Uncharacterized protein</fullName>
    </submittedName>
</protein>
<comment type="caution">
    <text evidence="1">The sequence shown here is derived from an EMBL/GenBank/DDBJ whole genome shotgun (WGS) entry which is preliminary data.</text>
</comment>
<accession>A0A9X4KJ29</accession>
<dbReference type="RefSeq" id="WP_277566738.1">
    <property type="nucleotide sequence ID" value="NZ_JAPDHZ010000003.1"/>
</dbReference>
<name>A0A9X4KJ29_9BACL</name>
<evidence type="ECO:0000313" key="2">
    <source>
        <dbReference type="Proteomes" id="UP001153387"/>
    </source>
</evidence>